<evidence type="ECO:0000313" key="2">
    <source>
        <dbReference type="EMBL" id="EHR36209.1"/>
    </source>
</evidence>
<gene>
    <name evidence="2" type="ORF">HMPREF9708_01470</name>
</gene>
<keyword evidence="3" id="KW-1185">Reference proteome</keyword>
<comment type="caution">
    <text evidence="2">The sequence shown here is derived from an EMBL/GenBank/DDBJ whole genome shotgun (WGS) entry which is preliminary data.</text>
</comment>
<feature type="signal peptide" evidence="1">
    <location>
        <begin position="1"/>
        <end position="21"/>
    </location>
</feature>
<feature type="chain" id="PRO_5003591136" evidence="1">
    <location>
        <begin position="22"/>
        <end position="299"/>
    </location>
</feature>
<accession>H3NKT1</accession>
<dbReference type="AlphaFoldDB" id="H3NKT1"/>
<evidence type="ECO:0000256" key="1">
    <source>
        <dbReference type="SAM" id="SignalP"/>
    </source>
</evidence>
<reference evidence="2 3" key="1">
    <citation type="submission" date="2012-01" db="EMBL/GenBank/DDBJ databases">
        <title>The Genome Sequence of Facklamia languida CCUG 37842.</title>
        <authorList>
            <consortium name="The Broad Institute Genome Sequencing Platform"/>
            <person name="Earl A."/>
            <person name="Ward D."/>
            <person name="Feldgarden M."/>
            <person name="Gevers D."/>
            <person name="Huys G."/>
            <person name="Young S.K."/>
            <person name="Zeng Q."/>
            <person name="Gargeya S."/>
            <person name="Fitzgerald M."/>
            <person name="Haas B."/>
            <person name="Abouelleil A."/>
            <person name="Alvarado L."/>
            <person name="Arachchi H.M."/>
            <person name="Berlin A."/>
            <person name="Chapman S.B."/>
            <person name="Gearin G."/>
            <person name="Goldberg J."/>
            <person name="Griggs A."/>
            <person name="Gujja S."/>
            <person name="Hansen M."/>
            <person name="Heiman D."/>
            <person name="Howarth C."/>
            <person name="Larimer J."/>
            <person name="Lui A."/>
            <person name="MacDonald P.J.P."/>
            <person name="McCowen C."/>
            <person name="Montmayeur A."/>
            <person name="Murphy C."/>
            <person name="Neiman D."/>
            <person name="Pearson M."/>
            <person name="Priest M."/>
            <person name="Roberts A."/>
            <person name="Saif S."/>
            <person name="Shea T."/>
            <person name="Sisk P."/>
            <person name="Stolte C."/>
            <person name="Sykes S."/>
            <person name="Wortman J."/>
            <person name="Nusbaum C."/>
            <person name="Birren B."/>
        </authorList>
    </citation>
    <scope>NUCLEOTIDE SEQUENCE [LARGE SCALE GENOMIC DNA]</scope>
    <source>
        <strain evidence="2 3">CCUG 37842</strain>
    </source>
</reference>
<sequence length="299" mass="33528">MKKCLLTVFCLFLMPWSIAHAQEGSFTPEDLNGEYGTITYLMGQIVVDEPIPIDSKDKGAILDPIMVEIAKARIDWIQSLQFQEGINRLKMDYEASRQIKDGVISMLSPGAESLTQTIVADGPSDVPIFPVESDFMTLDNATYIILDQYDVYLVGVQGTPDGQQTLTVEVLGQKDHVLLNDQIDEPLYTPFLPDDRQVNENGYQTVPYEELLSLPQGQTLNVLVKGRVKEIIDQSDKSCRFILQSNQDDNLYFIYWFGDQVQPLSVDDKVTVEGGYGGPTEDNLPFINSGNFNQVIIEE</sequence>
<protein>
    <submittedName>
        <fullName evidence="2">Uncharacterized protein</fullName>
    </submittedName>
</protein>
<dbReference type="Proteomes" id="UP000006190">
    <property type="component" value="Unassembled WGS sequence"/>
</dbReference>
<name>H3NKT1_9LACT</name>
<dbReference type="EMBL" id="AGEG01000016">
    <property type="protein sequence ID" value="EHR36209.1"/>
    <property type="molecule type" value="Genomic_DNA"/>
</dbReference>
<dbReference type="RefSeq" id="WP_006309697.1">
    <property type="nucleotide sequence ID" value="NZ_JH601133.1"/>
</dbReference>
<evidence type="ECO:0000313" key="3">
    <source>
        <dbReference type="Proteomes" id="UP000006190"/>
    </source>
</evidence>
<dbReference type="PATRIC" id="fig|883113.3.peg.1471"/>
<organism evidence="2 3">
    <name type="scientific">Facklamia languida CCUG 37842</name>
    <dbReference type="NCBI Taxonomy" id="883113"/>
    <lineage>
        <taxon>Bacteria</taxon>
        <taxon>Bacillati</taxon>
        <taxon>Bacillota</taxon>
        <taxon>Bacilli</taxon>
        <taxon>Lactobacillales</taxon>
        <taxon>Aerococcaceae</taxon>
        <taxon>Facklamia</taxon>
    </lineage>
</organism>
<dbReference type="OrthoDB" id="9761387at2"/>
<proteinExistence type="predicted"/>
<dbReference type="HOGENOM" id="CLU_905367_0_0_9"/>
<keyword evidence="1" id="KW-0732">Signal</keyword>